<keyword evidence="2" id="KW-1185">Reference proteome</keyword>
<comment type="caution">
    <text evidence="1">The sequence shown here is derived from an EMBL/GenBank/DDBJ whole genome shotgun (WGS) entry which is preliminary data.</text>
</comment>
<name>A0A0R0BC18_9GAMM</name>
<accession>A0A0R0BC18</accession>
<reference evidence="1 2" key="1">
    <citation type="submission" date="2015-05" db="EMBL/GenBank/DDBJ databases">
        <title>Genome sequencing and analysis of members of genus Stenotrophomonas.</title>
        <authorList>
            <person name="Patil P.P."/>
            <person name="Midha S."/>
            <person name="Patil P.B."/>
        </authorList>
    </citation>
    <scope>NUCLEOTIDE SEQUENCE [LARGE SCALE GENOMIC DNA]</scope>
    <source>
        <strain evidence="1 2">DSM 17805</strain>
    </source>
</reference>
<evidence type="ECO:0000313" key="1">
    <source>
        <dbReference type="EMBL" id="KRG54988.1"/>
    </source>
</evidence>
<sequence>MVLIPVRKHNQGVVFDRDMLVDLIAKDVSNLSAVVNLQERLQILIKNADGVPLADVMNPNSTNGRHPTSRM</sequence>
<proteinExistence type="predicted"/>
<protein>
    <submittedName>
        <fullName evidence="1">Uncharacterized protein</fullName>
    </submittedName>
</protein>
<dbReference type="AlphaFoldDB" id="A0A0R0BC18"/>
<dbReference type="EMBL" id="LDJH01000028">
    <property type="protein sequence ID" value="KRG54988.1"/>
    <property type="molecule type" value="Genomic_DNA"/>
</dbReference>
<organism evidence="1 2">
    <name type="scientific">Stenotrophomonas koreensis</name>
    <dbReference type="NCBI Taxonomy" id="266128"/>
    <lineage>
        <taxon>Bacteria</taxon>
        <taxon>Pseudomonadati</taxon>
        <taxon>Pseudomonadota</taxon>
        <taxon>Gammaproteobacteria</taxon>
        <taxon>Lysobacterales</taxon>
        <taxon>Lysobacteraceae</taxon>
        <taxon>Stenotrophomonas</taxon>
    </lineage>
</organism>
<dbReference type="Proteomes" id="UP000051254">
    <property type="component" value="Unassembled WGS sequence"/>
</dbReference>
<evidence type="ECO:0000313" key="2">
    <source>
        <dbReference type="Proteomes" id="UP000051254"/>
    </source>
</evidence>
<gene>
    <name evidence="1" type="ORF">ABB25_12980</name>
</gene>